<dbReference type="SUPFAM" id="SSF54593">
    <property type="entry name" value="Glyoxalase/Bleomycin resistance protein/Dihydroxybiphenyl dioxygenase"/>
    <property type="match status" value="1"/>
</dbReference>
<evidence type="ECO:0000313" key="3">
    <source>
        <dbReference type="Proteomes" id="UP000007241"/>
    </source>
</evidence>
<dbReference type="Proteomes" id="UP000007241">
    <property type="component" value="Unassembled WGS sequence"/>
</dbReference>
<dbReference type="RefSeq" id="XP_006677740.1">
    <property type="nucleotide sequence ID" value="XM_006677677.1"/>
</dbReference>
<name>F4NZE3_BATDJ</name>
<feature type="domain" description="Glyoxalase/fosfomycin resistance/dioxygenase" evidence="1">
    <location>
        <begin position="2"/>
        <end position="101"/>
    </location>
</feature>
<dbReference type="InterPro" id="IPR004360">
    <property type="entry name" value="Glyas_Fos-R_dOase_dom"/>
</dbReference>
<dbReference type="InterPro" id="IPR029068">
    <property type="entry name" value="Glyas_Bleomycin-R_OHBP_Dase"/>
</dbReference>
<dbReference type="EMBL" id="GL882882">
    <property type="protein sequence ID" value="EGF81556.1"/>
    <property type="molecule type" value="Genomic_DNA"/>
</dbReference>
<dbReference type="OrthoDB" id="10066542at2759"/>
<evidence type="ECO:0000313" key="2">
    <source>
        <dbReference type="EMBL" id="EGF81556.1"/>
    </source>
</evidence>
<organism evidence="2 3">
    <name type="scientific">Batrachochytrium dendrobatidis (strain JAM81 / FGSC 10211)</name>
    <name type="common">Frog chytrid fungus</name>
    <dbReference type="NCBI Taxonomy" id="684364"/>
    <lineage>
        <taxon>Eukaryota</taxon>
        <taxon>Fungi</taxon>
        <taxon>Fungi incertae sedis</taxon>
        <taxon>Chytridiomycota</taxon>
        <taxon>Chytridiomycota incertae sedis</taxon>
        <taxon>Chytridiomycetes</taxon>
        <taxon>Rhizophydiales</taxon>
        <taxon>Rhizophydiales incertae sedis</taxon>
        <taxon>Batrachochytrium</taxon>
    </lineage>
</organism>
<dbReference type="AlphaFoldDB" id="F4NZE3"/>
<reference evidence="2 3" key="1">
    <citation type="submission" date="2009-12" db="EMBL/GenBank/DDBJ databases">
        <title>The draft genome of Batrachochytrium dendrobatidis.</title>
        <authorList>
            <consortium name="US DOE Joint Genome Institute (JGI-PGF)"/>
            <person name="Kuo A."/>
            <person name="Salamov A."/>
            <person name="Schmutz J."/>
            <person name="Lucas S."/>
            <person name="Pitluck S."/>
            <person name="Rosenblum E."/>
            <person name="Stajich J."/>
            <person name="Eisen M."/>
            <person name="Grigoriev I.V."/>
        </authorList>
    </citation>
    <scope>NUCLEOTIDE SEQUENCE [LARGE SCALE GENOMIC DNA]</scope>
    <source>
        <strain evidence="3">JAM81 / FGSC 10211</strain>
    </source>
</reference>
<dbReference type="HOGENOM" id="CLU_046006_18_1_1"/>
<protein>
    <recommendedName>
        <fullName evidence="1">Glyoxalase/fosfomycin resistance/dioxygenase domain-containing protein</fullName>
    </recommendedName>
</protein>
<dbReference type="InParanoid" id="F4NZE3"/>
<accession>F4NZE3</accession>
<proteinExistence type="predicted"/>
<gene>
    <name evidence="2" type="ORF">BATDEDRAFT_10586</name>
</gene>
<evidence type="ECO:0000259" key="1">
    <source>
        <dbReference type="Pfam" id="PF00903"/>
    </source>
</evidence>
<keyword evidence="3" id="KW-1185">Reference proteome</keyword>
<dbReference type="Pfam" id="PF00903">
    <property type="entry name" value="Glyoxalase"/>
    <property type="match status" value="1"/>
</dbReference>
<sequence length="106" mass="11867">YTILYVDQVEETVQFYEKAFGLKRRFIHESGYAEAETGETTLAFCDHQLATSNGVSYQGHDSNNPPAFQISFVSNNVNQDFQYAVDNVAVAMATPKTKPWGQVLPI</sequence>
<dbReference type="GeneID" id="18236475"/>
<dbReference type="Gene3D" id="3.10.180.10">
    <property type="entry name" value="2,3-Dihydroxybiphenyl 1,2-Dioxygenase, domain 1"/>
    <property type="match status" value="1"/>
</dbReference>
<feature type="non-terminal residue" evidence="2">
    <location>
        <position position="1"/>
    </location>
</feature>
<dbReference type="OMA" id="CFAYPDV"/>